<evidence type="ECO:0000313" key="1">
    <source>
        <dbReference type="EMBL" id="CAG9863274.1"/>
    </source>
</evidence>
<accession>A0A9N9XSD7</accession>
<protein>
    <submittedName>
        <fullName evidence="1">Uncharacterized protein</fullName>
    </submittedName>
</protein>
<gene>
    <name evidence="1" type="ORF">PHYEVI_LOCUS9573</name>
</gene>
<evidence type="ECO:0000313" key="2">
    <source>
        <dbReference type="Proteomes" id="UP001153712"/>
    </source>
</evidence>
<reference evidence="1" key="1">
    <citation type="submission" date="2022-01" db="EMBL/GenBank/DDBJ databases">
        <authorList>
            <person name="King R."/>
        </authorList>
    </citation>
    <scope>NUCLEOTIDE SEQUENCE</scope>
</reference>
<dbReference type="Proteomes" id="UP001153712">
    <property type="component" value="Chromosome 6"/>
</dbReference>
<proteinExistence type="predicted"/>
<name>A0A9N9XSD7_PHYSR</name>
<keyword evidence="2" id="KW-1185">Reference proteome</keyword>
<dbReference type="AlphaFoldDB" id="A0A9N9XSD7"/>
<sequence length="97" mass="11332">MLIKVCILRIRVEYDTTFLAKITIILAFIEKSYQPFGVFVRDFRDGILLLENNIFGACTELFRFEFLPACYKVNSEATAIVIQKEWQSTYIIRVESP</sequence>
<dbReference type="EMBL" id="OU900099">
    <property type="protein sequence ID" value="CAG9863274.1"/>
    <property type="molecule type" value="Genomic_DNA"/>
</dbReference>
<organism evidence="1 2">
    <name type="scientific">Phyllotreta striolata</name>
    <name type="common">Striped flea beetle</name>
    <name type="synonym">Crioceris striolata</name>
    <dbReference type="NCBI Taxonomy" id="444603"/>
    <lineage>
        <taxon>Eukaryota</taxon>
        <taxon>Metazoa</taxon>
        <taxon>Ecdysozoa</taxon>
        <taxon>Arthropoda</taxon>
        <taxon>Hexapoda</taxon>
        <taxon>Insecta</taxon>
        <taxon>Pterygota</taxon>
        <taxon>Neoptera</taxon>
        <taxon>Endopterygota</taxon>
        <taxon>Coleoptera</taxon>
        <taxon>Polyphaga</taxon>
        <taxon>Cucujiformia</taxon>
        <taxon>Chrysomeloidea</taxon>
        <taxon>Chrysomelidae</taxon>
        <taxon>Galerucinae</taxon>
        <taxon>Alticini</taxon>
        <taxon>Phyllotreta</taxon>
    </lineage>
</organism>